<evidence type="ECO:0000313" key="1">
    <source>
        <dbReference type="EMBL" id="MFC0562371.1"/>
    </source>
</evidence>
<name>A0ABV6NNW2_9BACI</name>
<comment type="caution">
    <text evidence="1">The sequence shown here is derived from an EMBL/GenBank/DDBJ whole genome shotgun (WGS) entry which is preliminary data.</text>
</comment>
<sequence length="174" mass="20877">MIQFNKEDLDQEELICFLHIPKTGGKTLWRLLDRQKDTFLVWHGKFFKQLNKPCTYFTMLRDPVDRVISTYYYIRRYERDPLHSQVKKMSLKEFVSYMNKEDLGNKPYPKKDLRSIRFRTVNLATRYISVGDPLNLGKAKENINNYFSVVGCTDMYDEFLFFMKNDLELTDLII</sequence>
<dbReference type="Gene3D" id="3.40.50.300">
    <property type="entry name" value="P-loop containing nucleotide triphosphate hydrolases"/>
    <property type="match status" value="1"/>
</dbReference>
<dbReference type="InterPro" id="IPR053259">
    <property type="entry name" value="Golvesin-related_Golgi"/>
</dbReference>
<keyword evidence="2" id="KW-1185">Reference proteome</keyword>
<dbReference type="PANTHER" id="PTHR32301">
    <property type="entry name" value="COUNTIN RECEPTOR CNR3-RELATED"/>
    <property type="match status" value="1"/>
</dbReference>
<dbReference type="EMBL" id="JBHLTR010000131">
    <property type="protein sequence ID" value="MFC0562371.1"/>
    <property type="molecule type" value="Genomic_DNA"/>
</dbReference>
<dbReference type="PANTHER" id="PTHR32301:SF6">
    <property type="entry name" value="GOLVESIN-RELATED"/>
    <property type="match status" value="1"/>
</dbReference>
<gene>
    <name evidence="1" type="ORF">ACFFH4_26430</name>
</gene>
<proteinExistence type="predicted"/>
<organism evidence="1 2">
    <name type="scientific">Halalkalibacter alkalisediminis</name>
    <dbReference type="NCBI Taxonomy" id="935616"/>
    <lineage>
        <taxon>Bacteria</taxon>
        <taxon>Bacillati</taxon>
        <taxon>Bacillota</taxon>
        <taxon>Bacilli</taxon>
        <taxon>Bacillales</taxon>
        <taxon>Bacillaceae</taxon>
        <taxon>Halalkalibacter</taxon>
    </lineage>
</organism>
<dbReference type="RefSeq" id="WP_273844881.1">
    <property type="nucleotide sequence ID" value="NZ_JAQQWT010000010.1"/>
</dbReference>
<dbReference type="SUPFAM" id="SSF52540">
    <property type="entry name" value="P-loop containing nucleoside triphosphate hydrolases"/>
    <property type="match status" value="1"/>
</dbReference>
<protein>
    <submittedName>
        <fullName evidence="1">Sulfotransferase family 2 domain-containing protein</fullName>
    </submittedName>
</protein>
<dbReference type="InterPro" id="IPR005331">
    <property type="entry name" value="Sulfotransferase"/>
</dbReference>
<accession>A0ABV6NNW2</accession>
<dbReference type="Proteomes" id="UP001589833">
    <property type="component" value="Unassembled WGS sequence"/>
</dbReference>
<evidence type="ECO:0000313" key="2">
    <source>
        <dbReference type="Proteomes" id="UP001589833"/>
    </source>
</evidence>
<dbReference type="Pfam" id="PF03567">
    <property type="entry name" value="Sulfotransfer_2"/>
    <property type="match status" value="1"/>
</dbReference>
<reference evidence="1 2" key="1">
    <citation type="submission" date="2024-09" db="EMBL/GenBank/DDBJ databases">
        <authorList>
            <person name="Sun Q."/>
            <person name="Mori K."/>
        </authorList>
    </citation>
    <scope>NUCLEOTIDE SEQUENCE [LARGE SCALE GENOMIC DNA]</scope>
    <source>
        <strain evidence="1 2">NCAIM B.02301</strain>
    </source>
</reference>
<dbReference type="InterPro" id="IPR027417">
    <property type="entry name" value="P-loop_NTPase"/>
</dbReference>